<evidence type="ECO:0000313" key="1">
    <source>
        <dbReference type="EMBL" id="MBB5018604.1"/>
    </source>
</evidence>
<sequence length="51" mass="5871">MTSWSLYPLFVLFSQSDNKEHTMKIVIVRKQEITVLGRVGARCASLCRTKQ</sequence>
<proteinExistence type="predicted"/>
<accession>A0A840MHA6</accession>
<evidence type="ECO:0000313" key="2">
    <source>
        <dbReference type="Proteomes" id="UP000575898"/>
    </source>
</evidence>
<organism evidence="1 2">
    <name type="scientific">Chitinivorax tropicus</name>
    <dbReference type="NCBI Taxonomy" id="714531"/>
    <lineage>
        <taxon>Bacteria</taxon>
        <taxon>Pseudomonadati</taxon>
        <taxon>Pseudomonadota</taxon>
        <taxon>Betaproteobacteria</taxon>
        <taxon>Chitinivorax</taxon>
    </lineage>
</organism>
<keyword evidence="2" id="KW-1185">Reference proteome</keyword>
<dbReference type="InterPro" id="IPR023963">
    <property type="entry name" value="Methanobactin_OB3b"/>
</dbReference>
<dbReference type="NCBIfam" id="TIGR04071">
    <property type="entry name" value="methanobac_OB3b"/>
    <property type="match status" value="1"/>
</dbReference>
<gene>
    <name evidence="1" type="ORF">HNQ59_001895</name>
</gene>
<comment type="caution">
    <text evidence="1">The sequence shown here is derived from an EMBL/GenBank/DDBJ whole genome shotgun (WGS) entry which is preliminary data.</text>
</comment>
<dbReference type="EMBL" id="JACHHY010000010">
    <property type="protein sequence ID" value="MBB5018604.1"/>
    <property type="molecule type" value="Genomic_DNA"/>
</dbReference>
<dbReference type="AlphaFoldDB" id="A0A840MHA6"/>
<reference evidence="1 2" key="1">
    <citation type="submission" date="2020-08" db="EMBL/GenBank/DDBJ databases">
        <title>Genomic Encyclopedia of Type Strains, Phase IV (KMG-IV): sequencing the most valuable type-strain genomes for metagenomic binning, comparative biology and taxonomic classification.</title>
        <authorList>
            <person name="Goeker M."/>
        </authorList>
    </citation>
    <scope>NUCLEOTIDE SEQUENCE [LARGE SCALE GENOMIC DNA]</scope>
    <source>
        <strain evidence="1 2">DSM 27165</strain>
    </source>
</reference>
<protein>
    <submittedName>
        <fullName evidence="1">Mb-OB3b family methanobactin</fullName>
    </submittedName>
</protein>
<dbReference type="Proteomes" id="UP000575898">
    <property type="component" value="Unassembled WGS sequence"/>
</dbReference>
<dbReference type="Pfam" id="PF25751">
    <property type="entry name" value="Methanobactin"/>
    <property type="match status" value="1"/>
</dbReference>
<name>A0A840MHA6_9PROT</name>